<evidence type="ECO:0000256" key="5">
    <source>
        <dbReference type="ARBA" id="ARBA00023136"/>
    </source>
</evidence>
<comment type="subcellular location">
    <subcellularLocation>
        <location evidence="1">Cell membrane</location>
        <topology evidence="1">Multi-pass membrane protein</topology>
    </subcellularLocation>
</comment>
<evidence type="ECO:0000313" key="7">
    <source>
        <dbReference type="EMBL" id="MBN8197634.1"/>
    </source>
</evidence>
<dbReference type="GO" id="GO:0005886">
    <property type="term" value="C:plasma membrane"/>
    <property type="evidence" value="ECO:0007669"/>
    <property type="project" value="UniProtKB-SubCell"/>
</dbReference>
<evidence type="ECO:0000256" key="6">
    <source>
        <dbReference type="SAM" id="Phobius"/>
    </source>
</evidence>
<evidence type="ECO:0000256" key="1">
    <source>
        <dbReference type="ARBA" id="ARBA00004651"/>
    </source>
</evidence>
<feature type="transmembrane region" description="Helical" evidence="6">
    <location>
        <begin position="40"/>
        <end position="62"/>
    </location>
</feature>
<organism evidence="7 8">
    <name type="scientific">Thalassospira povalilytica</name>
    <dbReference type="NCBI Taxonomy" id="732237"/>
    <lineage>
        <taxon>Bacteria</taxon>
        <taxon>Pseudomonadati</taxon>
        <taxon>Pseudomonadota</taxon>
        <taxon>Alphaproteobacteria</taxon>
        <taxon>Rhodospirillales</taxon>
        <taxon>Thalassospiraceae</taxon>
        <taxon>Thalassospira</taxon>
    </lineage>
</organism>
<dbReference type="Proteomes" id="UP000664405">
    <property type="component" value="Unassembled WGS sequence"/>
</dbReference>
<dbReference type="AlphaFoldDB" id="A0A8I1SK64"/>
<keyword evidence="4 6" id="KW-1133">Transmembrane helix</keyword>
<gene>
    <name evidence="7" type="ORF">JF547_14300</name>
</gene>
<keyword evidence="5 6" id="KW-0472">Membrane</keyword>
<feature type="transmembrane region" description="Helical" evidence="6">
    <location>
        <begin position="140"/>
        <end position="168"/>
    </location>
</feature>
<dbReference type="PANTHER" id="PTHR30086">
    <property type="entry name" value="ARGININE EXPORTER PROTEIN ARGO"/>
    <property type="match status" value="1"/>
</dbReference>
<dbReference type="PANTHER" id="PTHR30086:SF20">
    <property type="entry name" value="ARGININE EXPORTER PROTEIN ARGO-RELATED"/>
    <property type="match status" value="1"/>
</dbReference>
<evidence type="ECO:0000256" key="2">
    <source>
        <dbReference type="ARBA" id="ARBA00022475"/>
    </source>
</evidence>
<comment type="caution">
    <text evidence="7">The sequence shown here is derived from an EMBL/GenBank/DDBJ whole genome shotgun (WGS) entry which is preliminary data.</text>
</comment>
<feature type="transmembrane region" description="Helical" evidence="6">
    <location>
        <begin position="180"/>
        <end position="199"/>
    </location>
</feature>
<reference evidence="7" key="1">
    <citation type="submission" date="2020-12" db="EMBL/GenBank/DDBJ databases">
        <title>Oil enriched cultivation method for isolating marine PHA-producing bacteria.</title>
        <authorList>
            <person name="Zheng W."/>
            <person name="Yu S."/>
            <person name="Huang Y."/>
        </authorList>
    </citation>
    <scope>NUCLEOTIDE SEQUENCE</scope>
    <source>
        <strain evidence="7">SY-2-3</strain>
    </source>
</reference>
<evidence type="ECO:0000256" key="4">
    <source>
        <dbReference type="ARBA" id="ARBA00022989"/>
    </source>
</evidence>
<dbReference type="Pfam" id="PF01810">
    <property type="entry name" value="LysE"/>
    <property type="match status" value="1"/>
</dbReference>
<protein>
    <submittedName>
        <fullName evidence="7">LysE family translocator</fullName>
    </submittedName>
</protein>
<evidence type="ECO:0000313" key="8">
    <source>
        <dbReference type="Proteomes" id="UP000664405"/>
    </source>
</evidence>
<dbReference type="GO" id="GO:0033228">
    <property type="term" value="P:cysteine export across plasma membrane"/>
    <property type="evidence" value="ECO:0007669"/>
    <property type="project" value="TreeGrafter"/>
</dbReference>
<keyword evidence="2" id="KW-1003">Cell membrane</keyword>
<accession>A0A8I1SK64</accession>
<keyword evidence="3 6" id="KW-0812">Transmembrane</keyword>
<dbReference type="EMBL" id="JAEKJW010000002">
    <property type="protein sequence ID" value="MBN8197634.1"/>
    <property type="molecule type" value="Genomic_DNA"/>
</dbReference>
<dbReference type="InterPro" id="IPR001123">
    <property type="entry name" value="LeuE-type"/>
</dbReference>
<dbReference type="RefSeq" id="WP_206927753.1">
    <property type="nucleotide sequence ID" value="NZ_JAEKJW010000002.1"/>
</dbReference>
<sequence length="201" mass="21629">MTPETLAALIGFAFVMSLSPGPGNFLLLASGANFGMVRTVPLILGISFGFLSMVFIVGLGLGEVMARYPVIDDILRLICLAYILWLAFRIARIRSFGSADHPAARPVSFIEAATLQLVNPKAWTVALIVTVTYMSPDGGIAGLLVMIGIFALVNIPTISSWALFGAAMRNFISHGNRTRIFNIIMALLLVASIAPLLMFNR</sequence>
<name>A0A8I1SK64_9PROT</name>
<proteinExistence type="predicted"/>
<evidence type="ECO:0000256" key="3">
    <source>
        <dbReference type="ARBA" id="ARBA00022692"/>
    </source>
</evidence>
<dbReference type="GO" id="GO:0015171">
    <property type="term" value="F:amino acid transmembrane transporter activity"/>
    <property type="evidence" value="ECO:0007669"/>
    <property type="project" value="TreeGrafter"/>
</dbReference>
<feature type="transmembrane region" description="Helical" evidence="6">
    <location>
        <begin position="74"/>
        <end position="91"/>
    </location>
</feature>
<feature type="transmembrane region" description="Helical" evidence="6">
    <location>
        <begin position="6"/>
        <end position="28"/>
    </location>
</feature>